<evidence type="ECO:0000256" key="7">
    <source>
        <dbReference type="RuleBase" id="RU368066"/>
    </source>
</evidence>
<dbReference type="AlphaFoldDB" id="A0A834Y1U8"/>
<dbReference type="PANTHER" id="PTHR12385:SF14">
    <property type="entry name" value="CHOLINE TRANSPORTER-LIKE 2"/>
    <property type="match status" value="1"/>
</dbReference>
<keyword evidence="3 7" id="KW-0812">Transmembrane</keyword>
<protein>
    <recommendedName>
        <fullName evidence="7">Choline transporter-like protein</fullName>
    </recommendedName>
</protein>
<feature type="transmembrane region" description="Helical" evidence="7">
    <location>
        <begin position="500"/>
        <end position="523"/>
    </location>
</feature>
<feature type="transmembrane region" description="Helical" evidence="7">
    <location>
        <begin position="237"/>
        <end position="257"/>
    </location>
</feature>
<proteinExistence type="inferred from homology"/>
<dbReference type="InterPro" id="IPR007603">
    <property type="entry name" value="Choline_transptr-like"/>
</dbReference>
<evidence type="ECO:0000256" key="3">
    <source>
        <dbReference type="ARBA" id="ARBA00022692"/>
    </source>
</evidence>
<feature type="transmembrane region" description="Helical" evidence="7">
    <location>
        <begin position="7"/>
        <end position="28"/>
    </location>
</feature>
<evidence type="ECO:0000256" key="2">
    <source>
        <dbReference type="ARBA" id="ARBA00007168"/>
    </source>
</evidence>
<dbReference type="OrthoDB" id="420519at2759"/>
<feature type="transmembrane region" description="Helical" evidence="7">
    <location>
        <begin position="370"/>
        <end position="394"/>
    </location>
</feature>
<sequence length="567" mass="65450">MKYTDLSWLIIFILYMGCWMTVGIYTILTSDIRSMLAPIDSQGKKCGIDEETLDKPYLVFFDVTKCNENFCNTTKICRKKCPTENWVFEENQSLDNIRKNIMCIEDVSDKSLIEIKKLIELNQCASWHVNSAPIVGRCYPKTTFNDILTSDDLNKVQTFFIDHFTVRERIIDKTISTKQSILIWIAGSAMMSFIFILLLRWFALPCIIISITSIIGVSLYLSIIFTKNYFKANSIYWIINAFLLAIFIVYISVKCRYSYQRIYLVSKILQEVSKANMTAAPILLFPFLIFSIQFTITAYTMEVGMGLGFIGTILIVFFYVIHIFGDIWIRGFIAGIQEMTLATIFSKWFWTVGKSDLSIFNISSSIIKTVRYHLGTAALGSILQIIIGLFKLIIQILELLSKTFEFFFKHPIFNEQHRQYFKKCVNFVNHNGYIFCAIHEQALWKSADNVYSLVQRNNSRVIILNGVVKMVLLAGRFFIVCTVTLLAYWNFTSTNDDDYYWVPVLLVSVGSLSTSEIFLNVYITAIDTMFICFLENLEKDDKSENDNLYMNSKITQLFSQKLDSSVQ</sequence>
<dbReference type="EMBL" id="JACMRX010000001">
    <property type="protein sequence ID" value="KAF7997800.1"/>
    <property type="molecule type" value="Genomic_DNA"/>
</dbReference>
<feature type="transmembrane region" description="Helical" evidence="7">
    <location>
        <begin position="331"/>
        <end position="350"/>
    </location>
</feature>
<accession>A0A834Y1U8</accession>
<dbReference type="Proteomes" id="UP000639338">
    <property type="component" value="Unassembled WGS sequence"/>
</dbReference>
<dbReference type="GO" id="GO:0022857">
    <property type="term" value="F:transmembrane transporter activity"/>
    <property type="evidence" value="ECO:0007669"/>
    <property type="project" value="UniProtKB-UniRule"/>
</dbReference>
<evidence type="ECO:0000256" key="6">
    <source>
        <dbReference type="ARBA" id="ARBA00023180"/>
    </source>
</evidence>
<comment type="subcellular location">
    <subcellularLocation>
        <location evidence="7">Cell membrane</location>
        <topology evidence="7">Multi-pass membrane protein</topology>
    </subcellularLocation>
    <subcellularLocation>
        <location evidence="1">Membrane</location>
        <topology evidence="1">Multi-pass membrane protein</topology>
    </subcellularLocation>
</comment>
<dbReference type="PANTHER" id="PTHR12385">
    <property type="entry name" value="CHOLINE TRANSPORTER-LIKE (SLC FAMILY 44)"/>
    <property type="match status" value="1"/>
</dbReference>
<keyword evidence="6" id="KW-0325">Glycoprotein</keyword>
<gene>
    <name evidence="8" type="ORF">HCN44_009198</name>
</gene>
<feature type="transmembrane region" description="Helical" evidence="7">
    <location>
        <begin position="181"/>
        <end position="199"/>
    </location>
</feature>
<evidence type="ECO:0000313" key="9">
    <source>
        <dbReference type="Proteomes" id="UP000639338"/>
    </source>
</evidence>
<dbReference type="Pfam" id="PF04515">
    <property type="entry name" value="Choline_transpo"/>
    <property type="match status" value="1"/>
</dbReference>
<keyword evidence="5 7" id="KW-0472">Membrane</keyword>
<feature type="transmembrane region" description="Helical" evidence="7">
    <location>
        <begin position="206"/>
        <end position="225"/>
    </location>
</feature>
<feature type="transmembrane region" description="Helical" evidence="7">
    <location>
        <begin position="278"/>
        <end position="299"/>
    </location>
</feature>
<evidence type="ECO:0000256" key="5">
    <source>
        <dbReference type="ARBA" id="ARBA00023136"/>
    </source>
</evidence>
<evidence type="ECO:0000256" key="1">
    <source>
        <dbReference type="ARBA" id="ARBA00004141"/>
    </source>
</evidence>
<keyword evidence="9" id="KW-1185">Reference proteome</keyword>
<keyword evidence="4 7" id="KW-1133">Transmembrane helix</keyword>
<name>A0A834Y1U8_APHGI</name>
<feature type="transmembrane region" description="Helical" evidence="7">
    <location>
        <begin position="462"/>
        <end position="488"/>
    </location>
</feature>
<feature type="transmembrane region" description="Helical" evidence="7">
    <location>
        <begin position="305"/>
        <end position="324"/>
    </location>
</feature>
<organism evidence="8 9">
    <name type="scientific">Aphidius gifuensis</name>
    <name type="common">Parasitoid wasp</name>
    <dbReference type="NCBI Taxonomy" id="684658"/>
    <lineage>
        <taxon>Eukaryota</taxon>
        <taxon>Metazoa</taxon>
        <taxon>Ecdysozoa</taxon>
        <taxon>Arthropoda</taxon>
        <taxon>Hexapoda</taxon>
        <taxon>Insecta</taxon>
        <taxon>Pterygota</taxon>
        <taxon>Neoptera</taxon>
        <taxon>Endopterygota</taxon>
        <taxon>Hymenoptera</taxon>
        <taxon>Apocrita</taxon>
        <taxon>Ichneumonoidea</taxon>
        <taxon>Braconidae</taxon>
        <taxon>Aphidiinae</taxon>
        <taxon>Aphidius</taxon>
    </lineage>
</organism>
<evidence type="ECO:0000313" key="8">
    <source>
        <dbReference type="EMBL" id="KAF7997800.1"/>
    </source>
</evidence>
<dbReference type="GO" id="GO:0005886">
    <property type="term" value="C:plasma membrane"/>
    <property type="evidence" value="ECO:0007669"/>
    <property type="project" value="UniProtKB-SubCell"/>
</dbReference>
<reference evidence="8 9" key="1">
    <citation type="submission" date="2020-08" db="EMBL/GenBank/DDBJ databases">
        <title>Aphidius gifuensis genome sequencing and assembly.</title>
        <authorList>
            <person name="Du Z."/>
        </authorList>
    </citation>
    <scope>NUCLEOTIDE SEQUENCE [LARGE SCALE GENOMIC DNA]</scope>
    <source>
        <strain evidence="8">YNYX2018</strain>
        <tissue evidence="8">Adults</tissue>
    </source>
</reference>
<comment type="function">
    <text evidence="7">Choline transporter.</text>
</comment>
<comment type="similarity">
    <text evidence="2 7">Belongs to the CTL (choline transporter-like) family.</text>
</comment>
<evidence type="ECO:0000256" key="4">
    <source>
        <dbReference type="ARBA" id="ARBA00022989"/>
    </source>
</evidence>
<comment type="caution">
    <text evidence="8">The sequence shown here is derived from an EMBL/GenBank/DDBJ whole genome shotgun (WGS) entry which is preliminary data.</text>
</comment>